<dbReference type="InterPro" id="IPR011990">
    <property type="entry name" value="TPR-like_helical_dom_sf"/>
</dbReference>
<dbReference type="AlphaFoldDB" id="A0A9X1IC12"/>
<dbReference type="SUPFAM" id="SSF52540">
    <property type="entry name" value="P-loop containing nucleoside triphosphate hydrolases"/>
    <property type="match status" value="1"/>
</dbReference>
<dbReference type="InterPro" id="IPR001054">
    <property type="entry name" value="A/G_cyclase"/>
</dbReference>
<dbReference type="GO" id="GO:0004016">
    <property type="term" value="F:adenylate cyclase activity"/>
    <property type="evidence" value="ECO:0007669"/>
    <property type="project" value="TreeGrafter"/>
</dbReference>
<dbReference type="SMART" id="SM00044">
    <property type="entry name" value="CYCc"/>
    <property type="match status" value="1"/>
</dbReference>
<dbReference type="CDD" id="cd07302">
    <property type="entry name" value="CHD"/>
    <property type="match status" value="1"/>
</dbReference>
<dbReference type="Pfam" id="PF13240">
    <property type="entry name" value="Zn_Ribbon_1"/>
    <property type="match status" value="1"/>
</dbReference>
<dbReference type="SUPFAM" id="SSF55073">
    <property type="entry name" value="Nucleotide cyclase"/>
    <property type="match status" value="1"/>
</dbReference>
<evidence type="ECO:0000256" key="1">
    <source>
        <dbReference type="ARBA" id="ARBA00022741"/>
    </source>
</evidence>
<organism evidence="4 5">
    <name type="scientific">Roseicella aerolata</name>
    <dbReference type="NCBI Taxonomy" id="2883479"/>
    <lineage>
        <taxon>Bacteria</taxon>
        <taxon>Pseudomonadati</taxon>
        <taxon>Pseudomonadota</taxon>
        <taxon>Alphaproteobacteria</taxon>
        <taxon>Acetobacterales</taxon>
        <taxon>Roseomonadaceae</taxon>
        <taxon>Roseicella</taxon>
    </lineage>
</organism>
<dbReference type="GO" id="GO:0005737">
    <property type="term" value="C:cytoplasm"/>
    <property type="evidence" value="ECO:0007669"/>
    <property type="project" value="TreeGrafter"/>
</dbReference>
<dbReference type="GO" id="GO:0035556">
    <property type="term" value="P:intracellular signal transduction"/>
    <property type="evidence" value="ECO:0007669"/>
    <property type="project" value="InterPro"/>
</dbReference>
<dbReference type="SUPFAM" id="SSF48452">
    <property type="entry name" value="TPR-like"/>
    <property type="match status" value="1"/>
</dbReference>
<dbReference type="PANTHER" id="PTHR16305:SF28">
    <property type="entry name" value="GUANYLATE CYCLASE DOMAIN-CONTAINING PROTEIN"/>
    <property type="match status" value="1"/>
</dbReference>
<gene>
    <name evidence="4" type="ORF">LHA35_04385</name>
</gene>
<evidence type="ECO:0000256" key="2">
    <source>
        <dbReference type="ARBA" id="ARBA00022840"/>
    </source>
</evidence>
<keyword evidence="1" id="KW-0547">Nucleotide-binding</keyword>
<reference evidence="4" key="1">
    <citation type="submission" date="2021-10" db="EMBL/GenBank/DDBJ databases">
        <title>Roseicella aerolatum sp. nov., isolated from aerosols of e-waste dismantling site.</title>
        <authorList>
            <person name="Qin T."/>
        </authorList>
    </citation>
    <scope>NUCLEOTIDE SEQUENCE</scope>
    <source>
        <strain evidence="4">GB24</strain>
    </source>
</reference>
<dbReference type="Pfam" id="PF13191">
    <property type="entry name" value="AAA_16"/>
    <property type="match status" value="1"/>
</dbReference>
<proteinExistence type="predicted"/>
<dbReference type="PANTHER" id="PTHR16305">
    <property type="entry name" value="TESTICULAR SOLUBLE ADENYLYL CYCLASE"/>
    <property type="match status" value="1"/>
</dbReference>
<dbReference type="GO" id="GO:0009190">
    <property type="term" value="P:cyclic nucleotide biosynthetic process"/>
    <property type="evidence" value="ECO:0007669"/>
    <property type="project" value="InterPro"/>
</dbReference>
<sequence length="1073" mass="112734">MAAGAAPGTTCPACGTPVGPTARFCSECGHRLGGDSAGAAPLRELRPMTVLFCGIPEPAAGATDAEAHGEMLAAVLHVATHVAERHGGRLVRFLGDGVLVHFGWPAAQEDDTLRAAEAAFAIRDAVAAEVPAGAGPVRIRAGIAAGLVMVADAAGTGDPRHLSVLGEALNLAARLQALAAPGTVLVSDSVRRQLAGRFALRPCGPQAIKGWAEPVPVWQLLGPAGARERDAAAAARIPLIGRAAPLDELRRLWQAAAAGQGATVLVHGEAGIGKSRLLAQLLTEVPREHQLRLFAAPQEQRMPLQPVVRWIGRAAALLPEDPLAQRRRKLERLLAGAAPAGLAAVAMLMGAAEDSAAETPQRRRRRLLQSLVSIVAEAARRRPVLLAFEDLHWADPTTLEALDMLAGRVAGLPVLLLATARPGPLPAWAEAPATLRIHLDPLDGEAAEALMRAVAQDVPLPAGLAHDILQRAEGVPLFLEEMTRAVIEALTHAAPAGGERLGSLPVPASLQASLLARLERVGGARRVAEVAAIIGREFEPALLASILGGDLPALGLQLDRLAAADLLQRQGADRFRFRHVLLQRAAVGLMPRDRYRSLHAQVAAALEGGPGLATPQRIAQHWTEAGHRREALAWWLRGADQALARSAPAEALAQLRRVRECLDEEPEGEARLQAELDLELRMGDALLVLHGHGAAETGLAYDRARALSERLPGHPALLTAMHGQWSHAWMRGLIPLSLERAEALLRVAEEAGSPSGLTIAHSALAHSQLFLGRFRAAAGSAARSLAQHDPADRTRRHDLALQTTVISTRCYGAWARMFLGRTAGLREELALTLQAAERAGVPFAIANAGYALGLFDAEHGAEATALARFRATARLCAEQEIGFLTLTAGAMAALLAGRLGDPAAGLAEIRGVVAGSQETSLFGLLPHFLGIEAELLARAGDPAAGLARLAEAEARLRETGALWEEAPLLCRRGELLAALGEAAGAEAAWRAALAVAERQEAALYTLRAALALAGQLARTGRVAEARRMLAAALGPFGMVQEPVVQRARALLDSLRQGPAPARHAGSMPDPSPV</sequence>
<dbReference type="EMBL" id="JAJAQI010000004">
    <property type="protein sequence ID" value="MCB4820968.1"/>
    <property type="molecule type" value="Genomic_DNA"/>
</dbReference>
<evidence type="ECO:0000313" key="4">
    <source>
        <dbReference type="EMBL" id="MCB4820968.1"/>
    </source>
</evidence>
<dbReference type="InterPro" id="IPR041664">
    <property type="entry name" value="AAA_16"/>
</dbReference>
<dbReference type="GO" id="GO:0005524">
    <property type="term" value="F:ATP binding"/>
    <property type="evidence" value="ECO:0007669"/>
    <property type="project" value="UniProtKB-KW"/>
</dbReference>
<evidence type="ECO:0000259" key="3">
    <source>
        <dbReference type="PROSITE" id="PS50125"/>
    </source>
</evidence>
<accession>A0A9X1IC12</accession>
<protein>
    <submittedName>
        <fullName evidence="4">AAA family ATPase</fullName>
    </submittedName>
</protein>
<dbReference type="InterPro" id="IPR026870">
    <property type="entry name" value="Zinc_ribbon_dom"/>
</dbReference>
<dbReference type="Proteomes" id="UP001139311">
    <property type="component" value="Unassembled WGS sequence"/>
</dbReference>
<dbReference type="Pfam" id="PF00211">
    <property type="entry name" value="Guanylate_cyc"/>
    <property type="match status" value="1"/>
</dbReference>
<comment type="caution">
    <text evidence="4">The sequence shown here is derived from an EMBL/GenBank/DDBJ whole genome shotgun (WGS) entry which is preliminary data.</text>
</comment>
<dbReference type="RefSeq" id="WP_226604992.1">
    <property type="nucleotide sequence ID" value="NZ_JAJAQI010000004.1"/>
</dbReference>
<keyword evidence="2" id="KW-0067">ATP-binding</keyword>
<dbReference type="PROSITE" id="PS50125">
    <property type="entry name" value="GUANYLATE_CYCLASE_2"/>
    <property type="match status" value="1"/>
</dbReference>
<dbReference type="InterPro" id="IPR029787">
    <property type="entry name" value="Nucleotide_cyclase"/>
</dbReference>
<evidence type="ECO:0000313" key="5">
    <source>
        <dbReference type="Proteomes" id="UP001139311"/>
    </source>
</evidence>
<dbReference type="InterPro" id="IPR027417">
    <property type="entry name" value="P-loop_NTPase"/>
</dbReference>
<dbReference type="Gene3D" id="3.30.70.1230">
    <property type="entry name" value="Nucleotide cyclase"/>
    <property type="match status" value="1"/>
</dbReference>
<feature type="domain" description="Guanylate cyclase" evidence="3">
    <location>
        <begin position="49"/>
        <end position="176"/>
    </location>
</feature>
<keyword evidence="5" id="KW-1185">Reference proteome</keyword>
<name>A0A9X1IC12_9PROT</name>